<proteinExistence type="predicted"/>
<evidence type="ECO:0000313" key="2">
    <source>
        <dbReference type="Proteomes" id="UP001241377"/>
    </source>
</evidence>
<protein>
    <submittedName>
        <fullName evidence="1">Uncharacterized protein</fullName>
    </submittedName>
</protein>
<name>A0ACC2VT51_9TREE</name>
<accession>A0ACC2VT51</accession>
<reference evidence="1" key="1">
    <citation type="submission" date="2023-04" db="EMBL/GenBank/DDBJ databases">
        <title>Draft Genome sequencing of Naganishia species isolated from polar environments using Oxford Nanopore Technology.</title>
        <authorList>
            <person name="Leo P."/>
            <person name="Venkateswaran K."/>
        </authorList>
    </citation>
    <scope>NUCLEOTIDE SEQUENCE</scope>
    <source>
        <strain evidence="1">MNA-CCFEE 5261</strain>
    </source>
</reference>
<dbReference type="EMBL" id="JASBWR010000052">
    <property type="protein sequence ID" value="KAJ9102275.1"/>
    <property type="molecule type" value="Genomic_DNA"/>
</dbReference>
<keyword evidence="2" id="KW-1185">Reference proteome</keyword>
<gene>
    <name evidence="1" type="ORF">QFC19_004823</name>
</gene>
<evidence type="ECO:0000313" key="1">
    <source>
        <dbReference type="EMBL" id="KAJ9102275.1"/>
    </source>
</evidence>
<dbReference type="Proteomes" id="UP001241377">
    <property type="component" value="Unassembled WGS sequence"/>
</dbReference>
<organism evidence="1 2">
    <name type="scientific">Naganishia cerealis</name>
    <dbReference type="NCBI Taxonomy" id="610337"/>
    <lineage>
        <taxon>Eukaryota</taxon>
        <taxon>Fungi</taxon>
        <taxon>Dikarya</taxon>
        <taxon>Basidiomycota</taxon>
        <taxon>Agaricomycotina</taxon>
        <taxon>Tremellomycetes</taxon>
        <taxon>Filobasidiales</taxon>
        <taxon>Filobasidiaceae</taxon>
        <taxon>Naganishia</taxon>
    </lineage>
</organism>
<comment type="caution">
    <text evidence="1">The sequence shown here is derived from an EMBL/GenBank/DDBJ whole genome shotgun (WGS) entry which is preliminary data.</text>
</comment>
<sequence length="383" mass="40645">MPALTKKQQKAQAFKSGKGKKDREEPADLPEQDLLPDEDEPAKKEDGQESADYKAKSKSKKSKEKKLKEKLAKEGAEDSQPKGKSEKAKGKEKEIVKDGEEPKTGEAETEEGKKGKKTKKDIKQRFILFVGTFLSCCSARFEEGHMSYDTTAAGLAAHFEKEIGSKPSVRLLTTKGTPATMYHKASESRSRGIAFVEFPTSGALQAGLRLHHTELDGKLINVELTAGGGGGKDERKQKIQERNDRIGEQRKRKRAADGTEDGDAKEGGGEAGAGEEEGSDKKKARGGRRGKKTGEDTAANPPVAPEDDPRLSGWAARKVGTFATEGTAPPPSRNGGSGGFGGRSGRGQSGGRGGSRGGRGGGRGGGGDRRKWEPTGANAMVVG</sequence>